<evidence type="ECO:0000256" key="1">
    <source>
        <dbReference type="SAM" id="MobiDB-lite"/>
    </source>
</evidence>
<keyword evidence="4" id="KW-1185">Reference proteome</keyword>
<dbReference type="PANTHER" id="PTHR11075">
    <property type="entry name" value="PEPTIDE CHAIN RELEASE FACTOR"/>
    <property type="match status" value="1"/>
</dbReference>
<reference evidence="3 4" key="1">
    <citation type="submission" date="2024-01" db="EMBL/GenBank/DDBJ databases">
        <title>A draft genome for the cacao thread blight pathogen Marasmiellus scandens.</title>
        <authorList>
            <person name="Baruah I.K."/>
            <person name="Leung J."/>
            <person name="Bukari Y."/>
            <person name="Amoako-Attah I."/>
            <person name="Meinhardt L.W."/>
            <person name="Bailey B.A."/>
            <person name="Cohen S.P."/>
        </authorList>
    </citation>
    <scope>NUCLEOTIDE SEQUENCE [LARGE SCALE GENOMIC DNA]</scope>
    <source>
        <strain evidence="3 4">GH-19</strain>
    </source>
</reference>
<gene>
    <name evidence="3" type="ORF">VKT23_008237</name>
</gene>
<feature type="region of interest" description="Disordered" evidence="1">
    <location>
        <begin position="182"/>
        <end position="226"/>
    </location>
</feature>
<evidence type="ECO:0000313" key="4">
    <source>
        <dbReference type="Proteomes" id="UP001498398"/>
    </source>
</evidence>
<dbReference type="Gene3D" id="3.30.160.20">
    <property type="match status" value="1"/>
</dbReference>
<protein>
    <recommendedName>
        <fullName evidence="2">Prokaryotic-type class I peptide chain release factors domain-containing protein</fullName>
    </recommendedName>
</protein>
<evidence type="ECO:0000313" key="3">
    <source>
        <dbReference type="EMBL" id="KAK7461806.1"/>
    </source>
</evidence>
<dbReference type="SUPFAM" id="SSF110916">
    <property type="entry name" value="Peptidyl-tRNA hydrolase domain-like"/>
    <property type="match status" value="1"/>
</dbReference>
<proteinExistence type="predicted"/>
<evidence type="ECO:0000259" key="2">
    <source>
        <dbReference type="Pfam" id="PF00472"/>
    </source>
</evidence>
<dbReference type="Pfam" id="PF00472">
    <property type="entry name" value="RF-1"/>
    <property type="match status" value="1"/>
</dbReference>
<name>A0ABR1JHN2_9AGAR</name>
<dbReference type="EMBL" id="JBANRG010000012">
    <property type="protein sequence ID" value="KAK7461806.1"/>
    <property type="molecule type" value="Genomic_DNA"/>
</dbReference>
<dbReference type="InterPro" id="IPR000352">
    <property type="entry name" value="Pep_chain_release_fac_I"/>
</dbReference>
<dbReference type="PANTHER" id="PTHR11075:SF54">
    <property type="entry name" value="LARGE RIBOSOMAL SUBUNIT PROTEIN ML62"/>
    <property type="match status" value="1"/>
</dbReference>
<dbReference type="InterPro" id="IPR052104">
    <property type="entry name" value="Mito_Release_Factor_mL62"/>
</dbReference>
<feature type="domain" description="Prokaryotic-type class I peptide chain release factors" evidence="2">
    <location>
        <begin position="85"/>
        <end position="215"/>
    </location>
</feature>
<organism evidence="3 4">
    <name type="scientific">Marasmiellus scandens</name>
    <dbReference type="NCBI Taxonomy" id="2682957"/>
    <lineage>
        <taxon>Eukaryota</taxon>
        <taxon>Fungi</taxon>
        <taxon>Dikarya</taxon>
        <taxon>Basidiomycota</taxon>
        <taxon>Agaricomycotina</taxon>
        <taxon>Agaricomycetes</taxon>
        <taxon>Agaricomycetidae</taxon>
        <taxon>Agaricales</taxon>
        <taxon>Marasmiineae</taxon>
        <taxon>Omphalotaceae</taxon>
        <taxon>Marasmiellus</taxon>
    </lineage>
</organism>
<dbReference type="Proteomes" id="UP001498398">
    <property type="component" value="Unassembled WGS sequence"/>
</dbReference>
<feature type="compositionally biased region" description="Basic and acidic residues" evidence="1">
    <location>
        <begin position="182"/>
        <end position="213"/>
    </location>
</feature>
<sequence length="226" mass="25674">MLPTRRVLAFLPRTLHQHVQNFGFTNHNLTFRLFKFNEPSRPNPRLFSTTIPIPDLPVPPSFPTLSTPEQHLAARSWAEKFKTRRIPKKLVEFTFSRSSGPGGQNVNKVNTKATLRCSLEVEWIPGWGREGLKGCPHYVSSTKSIQISSTQYRSQAQNVEDCLDKLHALILTTSIAPIRNPTSEETKKRVEGFERAVKERNRKEKARRSDVKKTRGKASAKGGAWD</sequence>
<accession>A0ABR1JHN2</accession>
<comment type="caution">
    <text evidence="3">The sequence shown here is derived from an EMBL/GenBank/DDBJ whole genome shotgun (WGS) entry which is preliminary data.</text>
</comment>